<dbReference type="AlphaFoldDB" id="A0A643CM88"/>
<keyword evidence="1" id="KW-0732">Signal</keyword>
<organism evidence="3">
    <name type="scientific">Anaplasma marginale</name>
    <dbReference type="NCBI Taxonomy" id="770"/>
    <lineage>
        <taxon>Bacteria</taxon>
        <taxon>Pseudomonadati</taxon>
        <taxon>Pseudomonadota</taxon>
        <taxon>Alphaproteobacteria</taxon>
        <taxon>Rickettsiales</taxon>
        <taxon>Anaplasmataceae</taxon>
        <taxon>Anaplasma</taxon>
    </lineage>
</organism>
<reference evidence="3" key="1">
    <citation type="submission" date="2019-08" db="EMBL/GenBank/DDBJ databases">
        <authorList>
            <person name="Amaro Estrada I."/>
            <person name="Quiroz Castaneda R.E."/>
            <person name="Martinez Ocampo F."/>
            <person name="Rodriguez Camarillo S.D."/>
        </authorList>
    </citation>
    <scope>NUCLEOTIDE SEQUENCE</scope>
    <source>
        <strain evidence="3">MEX-30-184-02</strain>
    </source>
</reference>
<dbReference type="InterPro" id="IPR033900">
    <property type="entry name" value="Gram_neg_porin_domain"/>
</dbReference>
<feature type="chain" id="PRO_5024787126" evidence="1">
    <location>
        <begin position="25"/>
        <end position="531"/>
    </location>
</feature>
<name>A0A643CM88_ANAMA</name>
<comment type="caution">
    <text evidence="3">The sequence shown here is derived from an EMBL/GenBank/DDBJ whole genome shotgun (WGS) entry which is preliminary data.</text>
</comment>
<sequence>MTRVSFSTALASLLVLCEAGDAFAVSRGQKLHSNGNVASAERQNKYNTADQYASTVPSIDIGGSLITHGWVSLQSGYYRTQGIQRGDSPSEYSRKYGFASDGMLNITAEGRNDVWGVSYGGSLELDVPYVQKSEYVSFKQVGSRGAHVFVNTQFGDLRAGYQEGVDSLMKVDAFSIGAGDNSNVWMRYVNLRGIHDPLENSDADAVDLPNELRKRYLENTFYLSTGLYSQSILEGSNRFSKGVSSASNRGLPVNLVNALPFRFSYLSPSFGGLRLGVSYSPFGYDEDKVISAHVPRKLAVKTQTPVSGLLGLGLGFLRGTLENAVVEEQNARTRHVLPLYERVINVAMTYSAQFKGVDFKVSAISEYAKSKKGLLNEHVSFAKLDDVKNIAFGGMFGYKNLKLAASYGYLGPIDRVNNMYAWNGEKFVLDSRDRVLIKTGGTYFWTLGGGYEYNGAYVSAIYRGSNYSGNKLNEIALGAEYNVSTSASRVDCSFFANYHYFNARSSVVLDSEKTNGVNNGRVMLAGMKVKF</sequence>
<evidence type="ECO:0000259" key="2">
    <source>
        <dbReference type="Pfam" id="PF13609"/>
    </source>
</evidence>
<dbReference type="Pfam" id="PF13609">
    <property type="entry name" value="Porin_4"/>
    <property type="match status" value="1"/>
</dbReference>
<accession>A0A643CM88</accession>
<proteinExistence type="predicted"/>
<feature type="domain" description="Porin" evidence="2">
    <location>
        <begin position="95"/>
        <end position="486"/>
    </location>
</feature>
<dbReference type="GO" id="GO:0015288">
    <property type="term" value="F:porin activity"/>
    <property type="evidence" value="ECO:0007669"/>
    <property type="project" value="InterPro"/>
</dbReference>
<dbReference type="SUPFAM" id="SSF56935">
    <property type="entry name" value="Porins"/>
    <property type="match status" value="1"/>
</dbReference>
<dbReference type="Gene3D" id="2.40.160.10">
    <property type="entry name" value="Porin"/>
    <property type="match status" value="1"/>
</dbReference>
<gene>
    <name evidence="3" type="ORF">FY207_01810</name>
</gene>
<dbReference type="EMBL" id="VTCY01000003">
    <property type="protein sequence ID" value="KAB0452375.1"/>
    <property type="molecule type" value="Genomic_DNA"/>
</dbReference>
<dbReference type="GO" id="GO:0016020">
    <property type="term" value="C:membrane"/>
    <property type="evidence" value="ECO:0007669"/>
    <property type="project" value="InterPro"/>
</dbReference>
<dbReference type="RefSeq" id="WP_023441448.1">
    <property type="nucleotide sequence ID" value="NZ_CP023731.1"/>
</dbReference>
<protein>
    <submittedName>
        <fullName evidence="3">Porin</fullName>
    </submittedName>
</protein>
<feature type="signal peptide" evidence="1">
    <location>
        <begin position="1"/>
        <end position="24"/>
    </location>
</feature>
<dbReference type="InterPro" id="IPR023614">
    <property type="entry name" value="Porin_dom_sf"/>
</dbReference>
<evidence type="ECO:0000313" key="3">
    <source>
        <dbReference type="EMBL" id="KAB0452375.1"/>
    </source>
</evidence>
<evidence type="ECO:0000256" key="1">
    <source>
        <dbReference type="SAM" id="SignalP"/>
    </source>
</evidence>